<keyword evidence="1" id="KW-0732">Signal</keyword>
<keyword evidence="3" id="KW-1185">Reference proteome</keyword>
<evidence type="ECO:0000313" key="3">
    <source>
        <dbReference type="Proteomes" id="UP000295621"/>
    </source>
</evidence>
<name>A0A4R4RFX9_9ACTN</name>
<dbReference type="EMBL" id="SMKL01000069">
    <property type="protein sequence ID" value="TDC47719.1"/>
    <property type="molecule type" value="Genomic_DNA"/>
</dbReference>
<feature type="chain" id="PRO_5020728505" description="DUF11 domain-containing protein" evidence="1">
    <location>
        <begin position="29"/>
        <end position="228"/>
    </location>
</feature>
<sequence length="228" mass="24298">MILRKFAAALVALAAGAAALTHLGTAQAADGAGLRPGDVICTDRAYADTFVWAYGHATNKVPVIWTVRASPTPDGPEVDVLRRTEWELKTVRVGSTQNGPAYYRACLANKTDKTVYDYKLSFYANPSPAAVNGIGAHRATLGPGGRACGEWVGGWATPRVELVGRSDVAVRYSIRASDGDANVLREVVLETAANVNRVLAPAPTESYEVCVTNTSPTRASVEWDLIRP</sequence>
<proteinExistence type="predicted"/>
<comment type="caution">
    <text evidence="2">The sequence shown here is derived from an EMBL/GenBank/DDBJ whole genome shotgun (WGS) entry which is preliminary data.</text>
</comment>
<evidence type="ECO:0000313" key="2">
    <source>
        <dbReference type="EMBL" id="TDC47719.1"/>
    </source>
</evidence>
<reference evidence="2 3" key="1">
    <citation type="submission" date="2019-02" db="EMBL/GenBank/DDBJ databases">
        <title>Draft genome sequences of novel Actinobacteria.</title>
        <authorList>
            <person name="Sahin N."/>
            <person name="Ay H."/>
            <person name="Saygin H."/>
        </authorList>
    </citation>
    <scope>NUCLEOTIDE SEQUENCE [LARGE SCALE GENOMIC DNA]</scope>
    <source>
        <strain evidence="2 3">KC603</strain>
    </source>
</reference>
<gene>
    <name evidence="2" type="ORF">E1212_23410</name>
</gene>
<dbReference type="AlphaFoldDB" id="A0A4R4RFX9"/>
<evidence type="ECO:0000256" key="1">
    <source>
        <dbReference type="SAM" id="SignalP"/>
    </source>
</evidence>
<organism evidence="2 3">
    <name type="scientific">Jiangella ureilytica</name>
    <dbReference type="NCBI Taxonomy" id="2530374"/>
    <lineage>
        <taxon>Bacteria</taxon>
        <taxon>Bacillati</taxon>
        <taxon>Actinomycetota</taxon>
        <taxon>Actinomycetes</taxon>
        <taxon>Jiangellales</taxon>
        <taxon>Jiangellaceae</taxon>
        <taxon>Jiangella</taxon>
    </lineage>
</organism>
<evidence type="ECO:0008006" key="4">
    <source>
        <dbReference type="Google" id="ProtNLM"/>
    </source>
</evidence>
<feature type="signal peptide" evidence="1">
    <location>
        <begin position="1"/>
        <end position="28"/>
    </location>
</feature>
<dbReference type="Proteomes" id="UP000295621">
    <property type="component" value="Unassembled WGS sequence"/>
</dbReference>
<dbReference type="RefSeq" id="WP_131986949.1">
    <property type="nucleotide sequence ID" value="NZ_SMKL01000069.1"/>
</dbReference>
<protein>
    <recommendedName>
        <fullName evidence="4">DUF11 domain-containing protein</fullName>
    </recommendedName>
</protein>
<accession>A0A4R4RFX9</accession>